<name>A0ABU9VFJ0_9BACI</name>
<dbReference type="SUPFAM" id="SSF55781">
    <property type="entry name" value="GAF domain-like"/>
    <property type="match status" value="1"/>
</dbReference>
<comment type="caution">
    <text evidence="7">The sequence shown here is derived from an EMBL/GenBank/DDBJ whole genome shotgun (WGS) entry which is preliminary data.</text>
</comment>
<feature type="domain" description="GAF" evidence="6">
    <location>
        <begin position="19"/>
        <end position="170"/>
    </location>
</feature>
<keyword evidence="4" id="KW-0418">Kinase</keyword>
<dbReference type="CDD" id="cd16917">
    <property type="entry name" value="HATPase_UhpB-NarQ-NarX-like"/>
    <property type="match status" value="1"/>
</dbReference>
<sequence length="463" mass="52527">MDILRALKEMSKTLNEGTDVTSMLTPVLTKLLQVTGLSSGWIFLIDEKGSHTLVAEANLPEALTCAKGRLLKKGGCWCKRQFLNGELTSAVNMLECQRLELAVDQKLGDTKDLTHHATIPIHAGEQPIGILNVASPGKIHFKEDELNLLETIGYQIGTAIKRVQLYEQEATRACEYSQLSSFLQRLHTLTYESSDQLLINELIHAFHLTQEDIDLTSSIEHLSFLHTEQLSQELQSHLQEHLCLFKERQRLLELEELLTQQKEREKLAHDLHDSVNQLLFSLQLRLKGLSMRLSEPSMKDELRSVTDIVKEALKELKEVIQVRRSDGAELDLSKQILRYGHLVGIRVELSNDQKVTFSDEEQKEVYRIVQEAINNTKKHAGTEEVQIILHKNNQQRKVTIVDAGRGFDEEKELPVHTIGLKGIRLRAQKVKGVATLTTKKGIGTTWEVVFPREGGEQHESLNR</sequence>
<keyword evidence="5" id="KW-0902">Two-component regulatory system</keyword>
<reference evidence="7 8" key="1">
    <citation type="submission" date="2024-03" db="EMBL/GenBank/DDBJ databases">
        <title>Bacilli Hybrid Assemblies.</title>
        <authorList>
            <person name="Kovac J."/>
        </authorList>
    </citation>
    <scope>NUCLEOTIDE SEQUENCE [LARGE SCALE GENOMIC DNA]</scope>
    <source>
        <strain evidence="7 8">FSL R7-0666</strain>
    </source>
</reference>
<evidence type="ECO:0000313" key="7">
    <source>
        <dbReference type="EMBL" id="MEN0642003.1"/>
    </source>
</evidence>
<dbReference type="SMART" id="SM00065">
    <property type="entry name" value="GAF"/>
    <property type="match status" value="1"/>
</dbReference>
<proteinExistence type="predicted"/>
<dbReference type="Proteomes" id="UP001418796">
    <property type="component" value="Unassembled WGS sequence"/>
</dbReference>
<dbReference type="InterPro" id="IPR011712">
    <property type="entry name" value="Sig_transdc_His_kin_sub3_dim/P"/>
</dbReference>
<dbReference type="Gene3D" id="1.20.5.1930">
    <property type="match status" value="1"/>
</dbReference>
<evidence type="ECO:0000256" key="1">
    <source>
        <dbReference type="ARBA" id="ARBA00000085"/>
    </source>
</evidence>
<dbReference type="SUPFAM" id="SSF55874">
    <property type="entry name" value="ATPase domain of HSP90 chaperone/DNA topoisomerase II/histidine kinase"/>
    <property type="match status" value="1"/>
</dbReference>
<organism evidence="7 8">
    <name type="scientific">Alkalicoccobacillus gibsonii</name>
    <dbReference type="NCBI Taxonomy" id="79881"/>
    <lineage>
        <taxon>Bacteria</taxon>
        <taxon>Bacillati</taxon>
        <taxon>Bacillota</taxon>
        <taxon>Bacilli</taxon>
        <taxon>Bacillales</taxon>
        <taxon>Bacillaceae</taxon>
        <taxon>Alkalicoccobacillus</taxon>
    </lineage>
</organism>
<dbReference type="InterPro" id="IPR003018">
    <property type="entry name" value="GAF"/>
</dbReference>
<dbReference type="EC" id="2.7.13.3" evidence="2"/>
<keyword evidence="3" id="KW-0808">Transferase</keyword>
<dbReference type="Pfam" id="PF07730">
    <property type="entry name" value="HisKA_3"/>
    <property type="match status" value="1"/>
</dbReference>
<dbReference type="Gene3D" id="3.30.565.10">
    <property type="entry name" value="Histidine kinase-like ATPase, C-terminal domain"/>
    <property type="match status" value="1"/>
</dbReference>
<dbReference type="InterPro" id="IPR003594">
    <property type="entry name" value="HATPase_dom"/>
</dbReference>
<dbReference type="Gene3D" id="3.30.450.40">
    <property type="match status" value="1"/>
</dbReference>
<dbReference type="InterPro" id="IPR036890">
    <property type="entry name" value="HATPase_C_sf"/>
</dbReference>
<dbReference type="InterPro" id="IPR050482">
    <property type="entry name" value="Sensor_HK_TwoCompSys"/>
</dbReference>
<evidence type="ECO:0000256" key="3">
    <source>
        <dbReference type="ARBA" id="ARBA00022679"/>
    </source>
</evidence>
<gene>
    <name evidence="7" type="ORF">MKY91_02355</name>
</gene>
<evidence type="ECO:0000259" key="6">
    <source>
        <dbReference type="SMART" id="SM00065"/>
    </source>
</evidence>
<dbReference type="InterPro" id="IPR029016">
    <property type="entry name" value="GAF-like_dom_sf"/>
</dbReference>
<evidence type="ECO:0000256" key="4">
    <source>
        <dbReference type="ARBA" id="ARBA00022777"/>
    </source>
</evidence>
<dbReference type="RefSeq" id="WP_343129165.1">
    <property type="nucleotide sequence ID" value="NZ_JBCITK010000001.1"/>
</dbReference>
<comment type="catalytic activity">
    <reaction evidence="1">
        <text>ATP + protein L-histidine = ADP + protein N-phospho-L-histidine.</text>
        <dbReference type="EC" id="2.7.13.3"/>
    </reaction>
</comment>
<dbReference type="Pfam" id="PF13185">
    <property type="entry name" value="GAF_2"/>
    <property type="match status" value="1"/>
</dbReference>
<dbReference type="PANTHER" id="PTHR24421">
    <property type="entry name" value="NITRATE/NITRITE SENSOR PROTEIN NARX-RELATED"/>
    <property type="match status" value="1"/>
</dbReference>
<evidence type="ECO:0000256" key="5">
    <source>
        <dbReference type="ARBA" id="ARBA00023012"/>
    </source>
</evidence>
<dbReference type="PANTHER" id="PTHR24421:SF40">
    <property type="entry name" value="SENSOR HISTIDINE KINASE YHCY"/>
    <property type="match status" value="1"/>
</dbReference>
<keyword evidence="8" id="KW-1185">Reference proteome</keyword>
<evidence type="ECO:0000313" key="8">
    <source>
        <dbReference type="Proteomes" id="UP001418796"/>
    </source>
</evidence>
<dbReference type="Pfam" id="PF02518">
    <property type="entry name" value="HATPase_c"/>
    <property type="match status" value="1"/>
</dbReference>
<accession>A0ABU9VFJ0</accession>
<dbReference type="EMBL" id="JBCITK010000001">
    <property type="protein sequence ID" value="MEN0642003.1"/>
    <property type="molecule type" value="Genomic_DNA"/>
</dbReference>
<evidence type="ECO:0000256" key="2">
    <source>
        <dbReference type="ARBA" id="ARBA00012438"/>
    </source>
</evidence>
<protein>
    <recommendedName>
        <fullName evidence="2">histidine kinase</fullName>
        <ecNumber evidence="2">2.7.13.3</ecNumber>
    </recommendedName>
</protein>